<comment type="caution">
    <text evidence="6">The sequence shown here is derived from an EMBL/GenBank/DDBJ whole genome shotgun (WGS) entry which is preliminary data.</text>
</comment>
<feature type="domain" description="ZF-HD dimerization-type" evidence="5">
    <location>
        <begin position="18"/>
        <end position="67"/>
    </location>
</feature>
<keyword evidence="3" id="KW-0862">Zinc</keyword>
<dbReference type="PROSITE" id="PS51523">
    <property type="entry name" value="ZF_HD_DIMER"/>
    <property type="match status" value="1"/>
</dbReference>
<evidence type="ECO:0000256" key="3">
    <source>
        <dbReference type="ARBA" id="ARBA00022833"/>
    </source>
</evidence>
<sequence length="120" mass="13734">MAANFGIHRSKVEFFVTYKECLHKPAAKAMRHVFDGCGQFLASGPDGTQDALLCVVCHCHRNFHRRVEMELPRTYNPESYLLKDTEFTPSPLSHQQPPPQLQHDQNPTMHLTTPSEKMND</sequence>
<evidence type="ECO:0000256" key="2">
    <source>
        <dbReference type="ARBA" id="ARBA00022771"/>
    </source>
</evidence>
<dbReference type="Proteomes" id="UP001291926">
    <property type="component" value="Unassembled WGS sequence"/>
</dbReference>
<gene>
    <name evidence="6" type="ORF">RD792_000052</name>
</gene>
<evidence type="ECO:0000313" key="7">
    <source>
        <dbReference type="Proteomes" id="UP001291926"/>
    </source>
</evidence>
<dbReference type="NCBIfam" id="TIGR01566">
    <property type="entry name" value="ZF_HD_prot_N"/>
    <property type="match status" value="1"/>
</dbReference>
<feature type="region of interest" description="Disordered" evidence="4">
    <location>
        <begin position="84"/>
        <end position="120"/>
    </location>
</feature>
<feature type="compositionally biased region" description="Polar residues" evidence="4">
    <location>
        <begin position="104"/>
        <end position="120"/>
    </location>
</feature>
<keyword evidence="2" id="KW-0863">Zinc-finger</keyword>
<evidence type="ECO:0000313" key="6">
    <source>
        <dbReference type="EMBL" id="KAK4492733.1"/>
    </source>
</evidence>
<dbReference type="InterPro" id="IPR006456">
    <property type="entry name" value="ZF_HD_homeobox_Cys/His_dimer"/>
</dbReference>
<name>A0ABR0DV77_9LAMI</name>
<protein>
    <recommendedName>
        <fullName evidence="5">ZF-HD dimerization-type domain-containing protein</fullName>
    </recommendedName>
</protein>
<accession>A0ABR0DV77</accession>
<dbReference type="PANTHER" id="PTHR31948">
    <property type="entry name" value="ZINC-FINGER HOMEODOMAIN PROTEIN 2"/>
    <property type="match status" value="1"/>
</dbReference>
<proteinExistence type="predicted"/>
<dbReference type="Pfam" id="PF04770">
    <property type="entry name" value="ZF-HD_dimer"/>
    <property type="match status" value="1"/>
</dbReference>
<keyword evidence="7" id="KW-1185">Reference proteome</keyword>
<organism evidence="6 7">
    <name type="scientific">Penstemon davidsonii</name>
    <dbReference type="NCBI Taxonomy" id="160366"/>
    <lineage>
        <taxon>Eukaryota</taxon>
        <taxon>Viridiplantae</taxon>
        <taxon>Streptophyta</taxon>
        <taxon>Embryophyta</taxon>
        <taxon>Tracheophyta</taxon>
        <taxon>Spermatophyta</taxon>
        <taxon>Magnoliopsida</taxon>
        <taxon>eudicotyledons</taxon>
        <taxon>Gunneridae</taxon>
        <taxon>Pentapetalae</taxon>
        <taxon>asterids</taxon>
        <taxon>lamiids</taxon>
        <taxon>Lamiales</taxon>
        <taxon>Plantaginaceae</taxon>
        <taxon>Cheloneae</taxon>
        <taxon>Penstemon</taxon>
    </lineage>
</organism>
<evidence type="ECO:0000256" key="4">
    <source>
        <dbReference type="SAM" id="MobiDB-lite"/>
    </source>
</evidence>
<evidence type="ECO:0000259" key="5">
    <source>
        <dbReference type="PROSITE" id="PS51523"/>
    </source>
</evidence>
<dbReference type="PANTHER" id="PTHR31948:SF60">
    <property type="entry name" value="ZINC-FINGER HOMEODOMAIN PROTEIN 5"/>
    <property type="match status" value="1"/>
</dbReference>
<evidence type="ECO:0000256" key="1">
    <source>
        <dbReference type="ARBA" id="ARBA00022723"/>
    </source>
</evidence>
<reference evidence="6 7" key="1">
    <citation type="journal article" date="2023" name="bioRxiv">
        <title>Genome report: Whole genome sequence and annotation of Penstemon davidsonii.</title>
        <authorList>
            <person name="Ostevik K.L."/>
            <person name="Alabady M."/>
            <person name="Zhang M."/>
            <person name="Rausher M.D."/>
        </authorList>
    </citation>
    <scope>NUCLEOTIDE SEQUENCE [LARGE SCALE GENOMIC DNA]</scope>
    <source>
        <strain evidence="6">DNT005</strain>
        <tissue evidence="6">Whole leaf</tissue>
    </source>
</reference>
<dbReference type="EMBL" id="JAYDYQ010001086">
    <property type="protein sequence ID" value="KAK4492733.1"/>
    <property type="molecule type" value="Genomic_DNA"/>
</dbReference>
<keyword evidence="1" id="KW-0479">Metal-binding</keyword>